<keyword evidence="10" id="KW-0175">Coiled coil</keyword>
<protein>
    <recommendedName>
        <fullName evidence="15">Synaptobrevin</fullName>
    </recommendedName>
</protein>
<gene>
    <name evidence="13" type="ORF">ACLA_022340</name>
</gene>
<keyword evidence="4 12" id="KW-0812">Transmembrane</keyword>
<dbReference type="RefSeq" id="XP_001268946.1">
    <property type="nucleotide sequence ID" value="XM_001268945.1"/>
</dbReference>
<dbReference type="OrthoDB" id="3231855at2759"/>
<proteinExistence type="inferred from homology"/>
<organism evidence="13 14">
    <name type="scientific">Aspergillus clavatus (strain ATCC 1007 / CBS 513.65 / DSM 816 / NCTC 3887 / NRRL 1 / QM 1276 / 107)</name>
    <dbReference type="NCBI Taxonomy" id="344612"/>
    <lineage>
        <taxon>Eukaryota</taxon>
        <taxon>Fungi</taxon>
        <taxon>Dikarya</taxon>
        <taxon>Ascomycota</taxon>
        <taxon>Pezizomycotina</taxon>
        <taxon>Eurotiomycetes</taxon>
        <taxon>Eurotiomycetidae</taxon>
        <taxon>Eurotiales</taxon>
        <taxon>Aspergillaceae</taxon>
        <taxon>Aspergillus</taxon>
        <taxon>Aspergillus subgen. Fumigati</taxon>
    </lineage>
</organism>
<evidence type="ECO:0000256" key="1">
    <source>
        <dbReference type="ARBA" id="ARBA00004163"/>
    </source>
</evidence>
<dbReference type="GO" id="GO:0015031">
    <property type="term" value="P:protein transport"/>
    <property type="evidence" value="ECO:0007669"/>
    <property type="project" value="UniProtKB-KW"/>
</dbReference>
<dbReference type="GeneID" id="4701305"/>
<keyword evidence="3" id="KW-0813">Transport</keyword>
<dbReference type="GO" id="GO:0005789">
    <property type="term" value="C:endoplasmic reticulum membrane"/>
    <property type="evidence" value="ECO:0007669"/>
    <property type="project" value="UniProtKB-SubCell"/>
</dbReference>
<dbReference type="AlphaFoldDB" id="A1CPE9"/>
<dbReference type="HOGENOM" id="CLU_027976_0_0_1"/>
<dbReference type="OMA" id="YAWIFGL"/>
<evidence type="ECO:0000256" key="8">
    <source>
        <dbReference type="ARBA" id="ARBA00022989"/>
    </source>
</evidence>
<keyword evidence="7" id="KW-0653">Protein transport</keyword>
<feature type="compositionally biased region" description="Low complexity" evidence="11">
    <location>
        <begin position="174"/>
        <end position="216"/>
    </location>
</feature>
<dbReference type="KEGG" id="act:ACLA_022340"/>
<feature type="coiled-coil region" evidence="10">
    <location>
        <begin position="301"/>
        <end position="328"/>
    </location>
</feature>
<dbReference type="InterPro" id="IPR019150">
    <property type="entry name" value="Vesicle_transport_protein_Use1"/>
</dbReference>
<evidence type="ECO:0000313" key="13">
    <source>
        <dbReference type="EMBL" id="EAW07520.1"/>
    </source>
</evidence>
<feature type="transmembrane region" description="Helical" evidence="12">
    <location>
        <begin position="334"/>
        <end position="357"/>
    </location>
</feature>
<sequence>MTITAYPTTSPSSSPDIAILNLSRLFTRLEHNLLSPSADLKSLRRSEYQRMRIGANVDYARTLLTQLERSLPHLKPLDRRHELQTDLTRKRETLKLLQDVVDKSAADAELRGVAGAHDADFDSDDDGDEAEEILLDEETTGHADAETATPETATSDADTRDTPSEEDLEGEEVSPATTITTTTTTTTAATPITATAAATTASSSSPPPASASASASVRHRYRHQKTSTAPTSTPATTTATATATATGISPPASKLAATEETLSLHRTEQEDLTGSLLSLASQLKASSHAFQSSLEAEKSVLARAAEGLDRTTSNMDAAEKRMGMLRRMTEGKGWLGRMMLYAWIFGLWVVAVLIVFLGPKLRF</sequence>
<evidence type="ECO:0000256" key="6">
    <source>
        <dbReference type="ARBA" id="ARBA00022892"/>
    </source>
</evidence>
<dbReference type="GO" id="GO:0031201">
    <property type="term" value="C:SNARE complex"/>
    <property type="evidence" value="ECO:0007669"/>
    <property type="project" value="TreeGrafter"/>
</dbReference>
<evidence type="ECO:0000313" key="14">
    <source>
        <dbReference type="Proteomes" id="UP000006701"/>
    </source>
</evidence>
<evidence type="ECO:0000256" key="3">
    <source>
        <dbReference type="ARBA" id="ARBA00022448"/>
    </source>
</evidence>
<comment type="similarity">
    <text evidence="2">Belongs to the USE1 family.</text>
</comment>
<dbReference type="VEuPathDB" id="FungiDB:ACLA_022340"/>
<evidence type="ECO:0000256" key="10">
    <source>
        <dbReference type="SAM" id="Coils"/>
    </source>
</evidence>
<dbReference type="EMBL" id="DS027059">
    <property type="protein sequence ID" value="EAW07520.1"/>
    <property type="molecule type" value="Genomic_DNA"/>
</dbReference>
<keyword evidence="5" id="KW-0256">Endoplasmic reticulum</keyword>
<dbReference type="eggNOG" id="ENOG502SCD1">
    <property type="taxonomic scope" value="Eukaryota"/>
</dbReference>
<evidence type="ECO:0000256" key="5">
    <source>
        <dbReference type="ARBA" id="ARBA00022824"/>
    </source>
</evidence>
<dbReference type="Proteomes" id="UP000006701">
    <property type="component" value="Unassembled WGS sequence"/>
</dbReference>
<evidence type="ECO:0000256" key="4">
    <source>
        <dbReference type="ARBA" id="ARBA00022692"/>
    </source>
</evidence>
<keyword evidence="6" id="KW-0931">ER-Golgi transport</keyword>
<keyword evidence="8 12" id="KW-1133">Transmembrane helix</keyword>
<feature type="compositionally biased region" description="Low complexity" evidence="11">
    <location>
        <begin position="146"/>
        <end position="156"/>
    </location>
</feature>
<evidence type="ECO:0000256" key="9">
    <source>
        <dbReference type="ARBA" id="ARBA00023136"/>
    </source>
</evidence>
<feature type="compositionally biased region" description="Low complexity" evidence="11">
    <location>
        <begin position="226"/>
        <end position="253"/>
    </location>
</feature>
<evidence type="ECO:0008006" key="15">
    <source>
        <dbReference type="Google" id="ProtNLM"/>
    </source>
</evidence>
<evidence type="ECO:0000256" key="11">
    <source>
        <dbReference type="SAM" id="MobiDB-lite"/>
    </source>
</evidence>
<dbReference type="GO" id="GO:0006890">
    <property type="term" value="P:retrograde vesicle-mediated transport, Golgi to endoplasmic reticulum"/>
    <property type="evidence" value="ECO:0007669"/>
    <property type="project" value="TreeGrafter"/>
</dbReference>
<accession>A1CPE9</accession>
<dbReference type="GO" id="GO:0005484">
    <property type="term" value="F:SNAP receptor activity"/>
    <property type="evidence" value="ECO:0007669"/>
    <property type="project" value="TreeGrafter"/>
</dbReference>
<evidence type="ECO:0000256" key="2">
    <source>
        <dbReference type="ARBA" id="ARBA00007891"/>
    </source>
</evidence>
<dbReference type="Pfam" id="PF09753">
    <property type="entry name" value="Use1"/>
    <property type="match status" value="1"/>
</dbReference>
<evidence type="ECO:0000256" key="12">
    <source>
        <dbReference type="SAM" id="Phobius"/>
    </source>
</evidence>
<evidence type="ECO:0000256" key="7">
    <source>
        <dbReference type="ARBA" id="ARBA00022927"/>
    </source>
</evidence>
<keyword evidence="9 12" id="KW-0472">Membrane</keyword>
<dbReference type="PANTHER" id="PTHR13050">
    <property type="entry name" value="USE1-LIKE PROTEIN"/>
    <property type="match status" value="1"/>
</dbReference>
<dbReference type="PANTHER" id="PTHR13050:SF7">
    <property type="entry name" value="VESICLE TRANSPORT PROTEIN USE1"/>
    <property type="match status" value="1"/>
</dbReference>
<feature type="region of interest" description="Disordered" evidence="11">
    <location>
        <begin position="136"/>
        <end position="257"/>
    </location>
</feature>
<keyword evidence="14" id="KW-1185">Reference proteome</keyword>
<comment type="subcellular location">
    <subcellularLocation>
        <location evidence="1">Endoplasmic reticulum membrane</location>
        <topology evidence="1">Single-pass type IV membrane protein</topology>
    </subcellularLocation>
</comment>
<name>A1CPE9_ASPCL</name>
<reference evidence="13 14" key="1">
    <citation type="journal article" date="2008" name="PLoS Genet.">
        <title>Genomic islands in the pathogenic filamentous fungus Aspergillus fumigatus.</title>
        <authorList>
            <person name="Fedorova N.D."/>
            <person name="Khaldi N."/>
            <person name="Joardar V.S."/>
            <person name="Maiti R."/>
            <person name="Amedeo P."/>
            <person name="Anderson M.J."/>
            <person name="Crabtree J."/>
            <person name="Silva J.C."/>
            <person name="Badger J.H."/>
            <person name="Albarraq A."/>
            <person name="Angiuoli S."/>
            <person name="Bussey H."/>
            <person name="Bowyer P."/>
            <person name="Cotty P.J."/>
            <person name="Dyer P.S."/>
            <person name="Egan A."/>
            <person name="Galens K."/>
            <person name="Fraser-Liggett C.M."/>
            <person name="Haas B.J."/>
            <person name="Inman J.M."/>
            <person name="Kent R."/>
            <person name="Lemieux S."/>
            <person name="Malavazi I."/>
            <person name="Orvis J."/>
            <person name="Roemer T."/>
            <person name="Ronning C.M."/>
            <person name="Sundaram J.P."/>
            <person name="Sutton G."/>
            <person name="Turner G."/>
            <person name="Venter J.C."/>
            <person name="White O.R."/>
            <person name="Whitty B.R."/>
            <person name="Youngman P."/>
            <person name="Wolfe K.H."/>
            <person name="Goldman G.H."/>
            <person name="Wortman J.R."/>
            <person name="Jiang B."/>
            <person name="Denning D.W."/>
            <person name="Nierman W.C."/>
        </authorList>
    </citation>
    <scope>NUCLEOTIDE SEQUENCE [LARGE SCALE GENOMIC DNA]</scope>
    <source>
        <strain evidence="14">ATCC 1007 / CBS 513.65 / DSM 816 / NCTC 3887 / NRRL 1</strain>
    </source>
</reference>